<sequence>MVVETLETYMLAKGERSELGMETGQWWADWEGRAACVSLLLLFLPFPSSLPSPPFLTSIKVVLIKYKSCLVAQAGVQWCDLSSLQLSTPGSSDPPTSASRVTGTTGVYHHAWLTFVFFVEMGFCHVGQAGLELLASSNHVLASQSAGITGANHCAWLFFFFFFF</sequence>
<evidence type="ECO:0000313" key="1">
    <source>
        <dbReference type="Ensembl" id="ENSMFAP00000059092.1"/>
    </source>
</evidence>
<reference evidence="1" key="3">
    <citation type="submission" date="2025-09" db="UniProtKB">
        <authorList>
            <consortium name="Ensembl"/>
        </authorList>
    </citation>
    <scope>IDENTIFICATION</scope>
</reference>
<protein>
    <submittedName>
        <fullName evidence="1">Uncharacterized protein</fullName>
    </submittedName>
</protein>
<dbReference type="Proteomes" id="UP000233100">
    <property type="component" value="Chromosome 3"/>
</dbReference>
<dbReference type="PANTHER" id="PTHR12138:SF162">
    <property type="entry name" value="CHROMOSOME UNDETERMINED SCAFFOLD_275, WHOLE GENOME SHOTGUN SEQUENCE"/>
    <property type="match status" value="1"/>
</dbReference>
<accession>A0A7N9D8X7</accession>
<name>A0A7N9D8X7_MACFA</name>
<dbReference type="PRINTS" id="PR02045">
    <property type="entry name" value="F138DOMAIN"/>
</dbReference>
<reference evidence="1" key="2">
    <citation type="submission" date="2025-08" db="UniProtKB">
        <authorList>
            <consortium name="Ensembl"/>
        </authorList>
    </citation>
    <scope>IDENTIFICATION</scope>
</reference>
<organism evidence="1 2">
    <name type="scientific">Macaca fascicularis</name>
    <name type="common">Crab-eating macaque</name>
    <name type="synonym">Cynomolgus monkey</name>
    <dbReference type="NCBI Taxonomy" id="9541"/>
    <lineage>
        <taxon>Eukaryota</taxon>
        <taxon>Metazoa</taxon>
        <taxon>Chordata</taxon>
        <taxon>Craniata</taxon>
        <taxon>Vertebrata</taxon>
        <taxon>Euteleostomi</taxon>
        <taxon>Mammalia</taxon>
        <taxon>Eutheria</taxon>
        <taxon>Euarchontoglires</taxon>
        <taxon>Primates</taxon>
        <taxon>Haplorrhini</taxon>
        <taxon>Catarrhini</taxon>
        <taxon>Cercopithecidae</taxon>
        <taxon>Cercopithecinae</taxon>
        <taxon>Macaca</taxon>
    </lineage>
</organism>
<dbReference type="PANTHER" id="PTHR12138">
    <property type="entry name" value="PRIMATE-EXPANDED PROTEIN FAMILY"/>
    <property type="match status" value="1"/>
</dbReference>
<dbReference type="Ensembl" id="ENSMFAT00000072881.1">
    <property type="protein sequence ID" value="ENSMFAP00000059092.1"/>
    <property type="gene ID" value="ENSMFAG00000051285.1"/>
</dbReference>
<reference evidence="1 2" key="1">
    <citation type="submission" date="2013-03" db="EMBL/GenBank/DDBJ databases">
        <authorList>
            <person name="Warren W."/>
            <person name="Wilson R.K."/>
        </authorList>
    </citation>
    <scope>NUCLEOTIDE SEQUENCE</scope>
</reference>
<dbReference type="GeneTree" id="ENSGT01120000271815"/>
<proteinExistence type="predicted"/>
<evidence type="ECO:0000313" key="2">
    <source>
        <dbReference type="Proteomes" id="UP000233100"/>
    </source>
</evidence>
<dbReference type="AlphaFoldDB" id="A0A7N9D8X7"/>
<keyword evidence="2" id="KW-1185">Reference proteome</keyword>